<dbReference type="EC" id="3.1.11.2" evidence="9"/>
<name>A0A345P2T7_9GAMM</name>
<feature type="binding site" evidence="6">
    <location>
        <position position="161"/>
    </location>
    <ligand>
        <name>Mg(2+)</name>
        <dbReference type="ChEBI" id="CHEBI:18420"/>
        <label>1</label>
    </ligand>
</feature>
<evidence type="ECO:0000256" key="4">
    <source>
        <dbReference type="ARBA" id="ARBA00022842"/>
    </source>
</evidence>
<dbReference type="NCBIfam" id="TIGR00195">
    <property type="entry name" value="exoDNase_III"/>
    <property type="match status" value="1"/>
</dbReference>
<feature type="domain" description="Endonuclease/exonuclease/phosphatase" evidence="8">
    <location>
        <begin position="13"/>
        <end position="256"/>
    </location>
</feature>
<sequence length="266" mass="30254">MIAKETGLIRIVSLNANGLRAAASKGLIEWLDASDIDIICLQESRLHAHQWVESHKPALWHTHLFPAEKAGYAGTAIYSRLPITKITDGLGFELCDSEGRCTIATFEVNGKTFDVASVYIPSGSSSEIAQARKDEFIAKMLPIFEAWRQENRSIIVCSDVNITHKDIDLKNWRGNIGNSGCLPHERAWMDDVFALGYIDTFRELNKNAEEYSWWSNRGQAWAKNVGWRIDYQIASADWRDKIKNVFIYRDTRFSDHSPVVIDYLVD</sequence>
<dbReference type="PANTHER" id="PTHR22748">
    <property type="entry name" value="AP ENDONUCLEASE"/>
    <property type="match status" value="1"/>
</dbReference>
<keyword evidence="10" id="KW-1185">Reference proteome</keyword>
<dbReference type="GO" id="GO:0046872">
    <property type="term" value="F:metal ion binding"/>
    <property type="evidence" value="ECO:0007669"/>
    <property type="project" value="UniProtKB-KW"/>
</dbReference>
<dbReference type="EMBL" id="CP031222">
    <property type="protein sequence ID" value="AXI01596.1"/>
    <property type="molecule type" value="Genomic_DNA"/>
</dbReference>
<feature type="active site" description="Proton donor/acceptor" evidence="5">
    <location>
        <position position="159"/>
    </location>
</feature>
<evidence type="ECO:0000256" key="1">
    <source>
        <dbReference type="ARBA" id="ARBA00007092"/>
    </source>
</evidence>
<keyword evidence="2 6" id="KW-0479">Metal-binding</keyword>
<evidence type="ECO:0000313" key="10">
    <source>
        <dbReference type="Proteomes" id="UP000253940"/>
    </source>
</evidence>
<feature type="binding site" evidence="6">
    <location>
        <position position="159"/>
    </location>
    <ligand>
        <name>Mg(2+)</name>
        <dbReference type="ChEBI" id="CHEBI:18420"/>
        <label>1</label>
    </ligand>
</feature>
<dbReference type="InterPro" id="IPR005135">
    <property type="entry name" value="Endo/exonuclease/phosphatase"/>
</dbReference>
<proteinExistence type="inferred from homology"/>
<feature type="binding site" evidence="6">
    <location>
        <position position="43"/>
    </location>
    <ligand>
        <name>Mg(2+)</name>
        <dbReference type="ChEBI" id="CHEBI:18420"/>
        <label>1</label>
    </ligand>
</feature>
<dbReference type="InterPro" id="IPR036691">
    <property type="entry name" value="Endo/exonu/phosph_ase_sf"/>
</dbReference>
<evidence type="ECO:0000259" key="8">
    <source>
        <dbReference type="Pfam" id="PF03372"/>
    </source>
</evidence>
<dbReference type="NCBIfam" id="TIGR00633">
    <property type="entry name" value="xth"/>
    <property type="match status" value="1"/>
</dbReference>
<dbReference type="OrthoDB" id="9803914at2"/>
<dbReference type="SUPFAM" id="SSF56219">
    <property type="entry name" value="DNase I-like"/>
    <property type="match status" value="1"/>
</dbReference>
<dbReference type="AlphaFoldDB" id="A0A345P2T7"/>
<feature type="binding site" evidence="6">
    <location>
        <position position="256"/>
    </location>
    <ligand>
        <name>Mg(2+)</name>
        <dbReference type="ChEBI" id="CHEBI:18420"/>
        <label>1</label>
    </ligand>
</feature>
<dbReference type="CDD" id="cd10281">
    <property type="entry name" value="Nape_like_AP-endo"/>
    <property type="match status" value="1"/>
</dbReference>
<organism evidence="9 10">
    <name type="scientific">Aquirhabdus parva</name>
    <dbReference type="NCBI Taxonomy" id="2283318"/>
    <lineage>
        <taxon>Bacteria</taxon>
        <taxon>Pseudomonadati</taxon>
        <taxon>Pseudomonadota</taxon>
        <taxon>Gammaproteobacteria</taxon>
        <taxon>Moraxellales</taxon>
        <taxon>Moraxellaceae</taxon>
        <taxon>Aquirhabdus</taxon>
    </lineage>
</organism>
<feature type="site" description="Important for catalytic activity" evidence="7">
    <location>
        <position position="230"/>
    </location>
</feature>
<keyword evidence="4 6" id="KW-0460">Magnesium</keyword>
<evidence type="ECO:0000313" key="9">
    <source>
        <dbReference type="EMBL" id="AXI01596.1"/>
    </source>
</evidence>
<gene>
    <name evidence="9" type="primary">xth</name>
    <name evidence="9" type="ORF">HYN46_00990</name>
</gene>
<dbReference type="GO" id="GO:0003906">
    <property type="term" value="F:DNA-(apurinic or apyrimidinic site) endonuclease activity"/>
    <property type="evidence" value="ECO:0007669"/>
    <property type="project" value="TreeGrafter"/>
</dbReference>
<accession>A0A345P2T7</accession>
<evidence type="ECO:0000256" key="6">
    <source>
        <dbReference type="PIRSR" id="PIRSR604808-2"/>
    </source>
</evidence>
<evidence type="ECO:0000256" key="2">
    <source>
        <dbReference type="ARBA" id="ARBA00022723"/>
    </source>
</evidence>
<reference evidence="9 10" key="1">
    <citation type="submission" date="2018-07" db="EMBL/GenBank/DDBJ databases">
        <title>Genome sequencing of Moraxellaceae gen. HYN0046.</title>
        <authorList>
            <person name="Kim M."/>
            <person name="Yi H."/>
        </authorList>
    </citation>
    <scope>NUCLEOTIDE SEQUENCE [LARGE SCALE GENOMIC DNA]</scope>
    <source>
        <strain evidence="9 10">HYN0046</strain>
    </source>
</reference>
<dbReference type="KEGG" id="mbah:HYN46_00990"/>
<evidence type="ECO:0000256" key="5">
    <source>
        <dbReference type="PIRSR" id="PIRSR604808-1"/>
    </source>
</evidence>
<keyword evidence="6" id="KW-0464">Manganese</keyword>
<feature type="active site" evidence="5">
    <location>
        <position position="119"/>
    </location>
</feature>
<dbReference type="Pfam" id="PF03372">
    <property type="entry name" value="Exo_endo_phos"/>
    <property type="match status" value="1"/>
</dbReference>
<comment type="cofactor">
    <cofactor evidence="6">
        <name>Mg(2+)</name>
        <dbReference type="ChEBI" id="CHEBI:18420"/>
    </cofactor>
    <cofactor evidence="6">
        <name>Mn(2+)</name>
        <dbReference type="ChEBI" id="CHEBI:29035"/>
    </cofactor>
    <text evidence="6">Probably binds two magnesium or manganese ions per subunit.</text>
</comment>
<dbReference type="Proteomes" id="UP000253940">
    <property type="component" value="Chromosome"/>
</dbReference>
<dbReference type="PROSITE" id="PS51435">
    <property type="entry name" value="AP_NUCLEASE_F1_4"/>
    <property type="match status" value="1"/>
</dbReference>
<dbReference type="InterPro" id="IPR004808">
    <property type="entry name" value="AP_endonuc_1"/>
</dbReference>
<feature type="site" description="Transition state stabilizer" evidence="7">
    <location>
        <position position="161"/>
    </location>
</feature>
<feature type="site" description="Interaction with DNA substrate" evidence="7">
    <location>
        <position position="256"/>
    </location>
</feature>
<dbReference type="GO" id="GO:0008081">
    <property type="term" value="F:phosphoric diester hydrolase activity"/>
    <property type="evidence" value="ECO:0007669"/>
    <property type="project" value="TreeGrafter"/>
</dbReference>
<dbReference type="PANTHER" id="PTHR22748:SF6">
    <property type="entry name" value="DNA-(APURINIC OR APYRIMIDINIC SITE) ENDONUCLEASE"/>
    <property type="match status" value="1"/>
</dbReference>
<comment type="similarity">
    <text evidence="1">Belongs to the DNA repair enzymes AP/ExoA family.</text>
</comment>
<keyword evidence="3 9" id="KW-0378">Hydrolase</keyword>
<feature type="binding site" evidence="6">
    <location>
        <position position="15"/>
    </location>
    <ligand>
        <name>Mg(2+)</name>
        <dbReference type="ChEBI" id="CHEBI:18420"/>
        <label>1</label>
    </ligand>
</feature>
<dbReference type="GO" id="GO:0008311">
    <property type="term" value="F:double-stranded DNA 3'-5' DNA exonuclease activity"/>
    <property type="evidence" value="ECO:0007669"/>
    <property type="project" value="UniProtKB-EC"/>
</dbReference>
<evidence type="ECO:0000256" key="7">
    <source>
        <dbReference type="PIRSR" id="PIRSR604808-3"/>
    </source>
</evidence>
<dbReference type="RefSeq" id="WP_114897706.1">
    <property type="nucleotide sequence ID" value="NZ_CP031222.1"/>
</dbReference>
<dbReference type="Gene3D" id="3.60.10.10">
    <property type="entry name" value="Endonuclease/exonuclease/phosphatase"/>
    <property type="match status" value="1"/>
</dbReference>
<feature type="active site" description="Proton acceptor" evidence="5">
    <location>
        <position position="256"/>
    </location>
</feature>
<dbReference type="GO" id="GO:0006284">
    <property type="term" value="P:base-excision repair"/>
    <property type="evidence" value="ECO:0007669"/>
    <property type="project" value="TreeGrafter"/>
</dbReference>
<feature type="binding site" evidence="6">
    <location>
        <position position="255"/>
    </location>
    <ligand>
        <name>Mg(2+)</name>
        <dbReference type="ChEBI" id="CHEBI:18420"/>
        <label>1</label>
    </ligand>
</feature>
<protein>
    <submittedName>
        <fullName evidence="9">Exodeoxyribonuclease III</fullName>
        <ecNumber evidence="9">3.1.11.2</ecNumber>
    </submittedName>
</protein>
<evidence type="ECO:0000256" key="3">
    <source>
        <dbReference type="ARBA" id="ARBA00022801"/>
    </source>
</evidence>